<dbReference type="InterPro" id="IPR027417">
    <property type="entry name" value="P-loop_NTPase"/>
</dbReference>
<dbReference type="GO" id="GO:0016887">
    <property type="term" value="F:ATP hydrolysis activity"/>
    <property type="evidence" value="ECO:0007669"/>
    <property type="project" value="InterPro"/>
</dbReference>
<feature type="domain" description="ABC transporter" evidence="3">
    <location>
        <begin position="21"/>
        <end position="238"/>
    </location>
</feature>
<dbReference type="WBParaSite" id="EEL_0000246601-mRNA-1">
    <property type="protein sequence ID" value="EEL_0000246601-mRNA-1"/>
    <property type="gene ID" value="EEL_0000246601"/>
</dbReference>
<dbReference type="Pfam" id="PF00005">
    <property type="entry name" value="ABC_tran"/>
    <property type="match status" value="1"/>
</dbReference>
<dbReference type="FunFam" id="3.40.50.300:FF:000144">
    <property type="entry name" value="ATP-binding cassette sub-family E member 1"/>
    <property type="match status" value="1"/>
</dbReference>
<keyword evidence="1" id="KW-0547">Nucleotide-binding</keyword>
<keyword evidence="2" id="KW-0067">ATP-binding</keyword>
<dbReference type="InterPro" id="IPR013283">
    <property type="entry name" value="RLI1"/>
</dbReference>
<evidence type="ECO:0000313" key="5">
    <source>
        <dbReference type="WBParaSite" id="EEL_0000246601-mRNA-1"/>
    </source>
</evidence>
<dbReference type="PANTHER" id="PTHR19248">
    <property type="entry name" value="ATP-BINDING TRANSPORT PROTEIN-RELATED"/>
    <property type="match status" value="1"/>
</dbReference>
<dbReference type="InterPro" id="IPR003439">
    <property type="entry name" value="ABC_transporter-like_ATP-bd"/>
</dbReference>
<dbReference type="SMART" id="SM00382">
    <property type="entry name" value="AAA"/>
    <property type="match status" value="1"/>
</dbReference>
<dbReference type="InterPro" id="IPR017871">
    <property type="entry name" value="ABC_transporter-like_CS"/>
</dbReference>
<dbReference type="Proteomes" id="UP000050640">
    <property type="component" value="Unplaced"/>
</dbReference>
<dbReference type="Gene3D" id="3.40.50.300">
    <property type="entry name" value="P-loop containing nucleotide triphosphate hydrolases"/>
    <property type="match status" value="1"/>
</dbReference>
<evidence type="ECO:0000256" key="2">
    <source>
        <dbReference type="ARBA" id="ARBA00022840"/>
    </source>
</evidence>
<dbReference type="SUPFAM" id="SSF52540">
    <property type="entry name" value="P-loop containing nucleoside triphosphate hydrolases"/>
    <property type="match status" value="1"/>
</dbReference>
<organism evidence="4 5">
    <name type="scientific">Elaeophora elaphi</name>
    <dbReference type="NCBI Taxonomy" id="1147741"/>
    <lineage>
        <taxon>Eukaryota</taxon>
        <taxon>Metazoa</taxon>
        <taxon>Ecdysozoa</taxon>
        <taxon>Nematoda</taxon>
        <taxon>Chromadorea</taxon>
        <taxon>Rhabditida</taxon>
        <taxon>Spirurina</taxon>
        <taxon>Spiruromorpha</taxon>
        <taxon>Filarioidea</taxon>
        <taxon>Onchocercidae</taxon>
        <taxon>Elaeophora</taxon>
    </lineage>
</organism>
<dbReference type="PROSITE" id="PS50893">
    <property type="entry name" value="ABC_TRANSPORTER_2"/>
    <property type="match status" value="1"/>
</dbReference>
<evidence type="ECO:0000259" key="3">
    <source>
        <dbReference type="PROSITE" id="PS50893"/>
    </source>
</evidence>
<dbReference type="GO" id="GO:0005524">
    <property type="term" value="F:ATP binding"/>
    <property type="evidence" value="ECO:0007669"/>
    <property type="project" value="UniProtKB-KW"/>
</dbReference>
<accession>A0A0R3RLV7</accession>
<sequence>DSELSFKVTDQAEKEVVKRTARYTYPSFTKRIGNFELKVEGGEFTDSEIIVMLGENGTGKTTMIRILAGNLQVDDDLTEIPRLNISYKPQKISPKSQCSVRHLLYEKIPDMINHAQFKTDVLSPLMIDDLLNLEVQHLSGGELQRVALALCLGKVADVYLIDEPSAYLDSEQRLHAAKVIKRFILHAKKTAFVVEHDFLMGTYLADRVIVFEGTPSKSATAQSPQSLLEGMNRFLRLLDITFRRDKDNYRPRINKKDSVKDMEQKKSGNYFFLDID</sequence>
<reference evidence="5" key="1">
    <citation type="submission" date="2017-02" db="UniProtKB">
        <authorList>
            <consortium name="WormBaseParasite"/>
        </authorList>
    </citation>
    <scope>IDENTIFICATION</scope>
</reference>
<name>A0A0R3RLV7_9BILA</name>
<keyword evidence="4" id="KW-1185">Reference proteome</keyword>
<dbReference type="InterPro" id="IPR003593">
    <property type="entry name" value="AAA+_ATPase"/>
</dbReference>
<proteinExistence type="predicted"/>
<protein>
    <submittedName>
        <fullName evidence="5">ABC transporter domain-containing protein</fullName>
    </submittedName>
</protein>
<evidence type="ECO:0000256" key="1">
    <source>
        <dbReference type="ARBA" id="ARBA00022741"/>
    </source>
</evidence>
<evidence type="ECO:0000313" key="4">
    <source>
        <dbReference type="Proteomes" id="UP000050640"/>
    </source>
</evidence>
<dbReference type="AlphaFoldDB" id="A0A0R3RLV7"/>
<dbReference type="PROSITE" id="PS00211">
    <property type="entry name" value="ABC_TRANSPORTER_1"/>
    <property type="match status" value="1"/>
</dbReference>
<dbReference type="STRING" id="1147741.A0A0R3RLV7"/>